<organism evidence="1 2">
    <name type="scientific">Fusarium decemcellulare</name>
    <dbReference type="NCBI Taxonomy" id="57161"/>
    <lineage>
        <taxon>Eukaryota</taxon>
        <taxon>Fungi</taxon>
        <taxon>Dikarya</taxon>
        <taxon>Ascomycota</taxon>
        <taxon>Pezizomycotina</taxon>
        <taxon>Sordariomycetes</taxon>
        <taxon>Hypocreomycetidae</taxon>
        <taxon>Hypocreales</taxon>
        <taxon>Nectriaceae</taxon>
        <taxon>Fusarium</taxon>
        <taxon>Fusarium decemcellulare species complex</taxon>
    </lineage>
</organism>
<accession>A0ACC1SN30</accession>
<keyword evidence="2" id="KW-1185">Reference proteome</keyword>
<proteinExistence type="predicted"/>
<sequence length="393" mass="43908">MPNWAPPPFLFFSFLFRSSFDSAQVAYPIAPIVSNAVLESLAAMDLAIPTHPTPDWVEAEWGKIQYLLNKSISGISVPLDTFIAEIKSNACLEKPTFPTSVFVAIPIARCCFCLDNRCTWSPQCGEVIMEKTFFITIAPISGLRYYVKQANGAEREFSWDRDPFIPYDGLTWPERLQEQGQRLITQTLNAYNRDLAVYIGRKIWLDAMEATDPHQALVVPVFPSGLEFYDVRFTAETSAVDDLNGVLSYSSAFHDKWTGSITSPHKLFPLPPTRPADPIYGISPLNQPPTEHRSSHETGFGRGPNNTLEPQSASSLLESTRANRNRPVPSQRPHAEEDYEKELDNSRTRISGDSREILFGKLFDPILGAAVEQARKVLCRENAITNGPNIQAA</sequence>
<evidence type="ECO:0000313" key="2">
    <source>
        <dbReference type="Proteomes" id="UP001148629"/>
    </source>
</evidence>
<gene>
    <name evidence="1" type="ORF">NM208_g3841</name>
</gene>
<dbReference type="EMBL" id="JANRMS010000269">
    <property type="protein sequence ID" value="KAJ3542927.1"/>
    <property type="molecule type" value="Genomic_DNA"/>
</dbReference>
<name>A0ACC1SN30_9HYPO</name>
<comment type="caution">
    <text evidence="1">The sequence shown here is derived from an EMBL/GenBank/DDBJ whole genome shotgun (WGS) entry which is preliminary data.</text>
</comment>
<reference evidence="1" key="1">
    <citation type="submission" date="2022-08" db="EMBL/GenBank/DDBJ databases">
        <title>Genome Sequence of Fusarium decemcellulare.</title>
        <authorList>
            <person name="Buettner E."/>
        </authorList>
    </citation>
    <scope>NUCLEOTIDE SEQUENCE</scope>
    <source>
        <strain evidence="1">Babe19</strain>
    </source>
</reference>
<dbReference type="Proteomes" id="UP001148629">
    <property type="component" value="Unassembled WGS sequence"/>
</dbReference>
<protein>
    <submittedName>
        <fullName evidence="1">Uncharacterized protein</fullName>
    </submittedName>
</protein>
<evidence type="ECO:0000313" key="1">
    <source>
        <dbReference type="EMBL" id="KAJ3542927.1"/>
    </source>
</evidence>